<comment type="caution">
    <text evidence="2">The sequence shown here is derived from an EMBL/GenBank/DDBJ whole genome shotgun (WGS) entry which is preliminary data.</text>
</comment>
<evidence type="ECO:0000313" key="2">
    <source>
        <dbReference type="EMBL" id="KAF5764453.1"/>
    </source>
</evidence>
<name>A0A9K3E1W6_HELAN</name>
<sequence>MMATGRDERENGQRERPDARDERDRERERSEARSDDDSDCRTTAATVQVLIQVTERRRRRRRQAPAVGNCQRLWFGLGCSLGSDLSPRSVSSLGIRVCLELGQPRLGWFIPVRARLSLVRVHVKTHQIRIRFSFGSCSVGPVSVSGQTWLTFGQAGSTSQTRGWGDLGVPSF</sequence>
<reference evidence="2" key="2">
    <citation type="submission" date="2020-06" db="EMBL/GenBank/DDBJ databases">
        <title>Helianthus annuus Genome sequencing and assembly Release 2.</title>
        <authorList>
            <person name="Gouzy J."/>
            <person name="Langlade N."/>
            <person name="Munos S."/>
        </authorList>
    </citation>
    <scope>NUCLEOTIDE SEQUENCE</scope>
    <source>
        <tissue evidence="2">Leaves</tissue>
    </source>
</reference>
<dbReference type="EMBL" id="MNCJ02000330">
    <property type="protein sequence ID" value="KAF5764453.1"/>
    <property type="molecule type" value="Genomic_DNA"/>
</dbReference>
<evidence type="ECO:0000313" key="3">
    <source>
        <dbReference type="Proteomes" id="UP000215914"/>
    </source>
</evidence>
<dbReference type="Gramene" id="mRNA:HanXRQr2_Chr15g0692201">
    <property type="protein sequence ID" value="mRNA:HanXRQr2_Chr15g0692201"/>
    <property type="gene ID" value="HanXRQr2_Chr15g0692201"/>
</dbReference>
<dbReference type="Proteomes" id="UP000215914">
    <property type="component" value="Unassembled WGS sequence"/>
</dbReference>
<reference evidence="2" key="1">
    <citation type="journal article" date="2017" name="Nature">
        <title>The sunflower genome provides insights into oil metabolism, flowering and Asterid evolution.</title>
        <authorList>
            <person name="Badouin H."/>
            <person name="Gouzy J."/>
            <person name="Grassa C.J."/>
            <person name="Murat F."/>
            <person name="Staton S.E."/>
            <person name="Cottret L."/>
            <person name="Lelandais-Briere C."/>
            <person name="Owens G.L."/>
            <person name="Carrere S."/>
            <person name="Mayjonade B."/>
            <person name="Legrand L."/>
            <person name="Gill N."/>
            <person name="Kane N.C."/>
            <person name="Bowers J.E."/>
            <person name="Hubner S."/>
            <person name="Bellec A."/>
            <person name="Berard A."/>
            <person name="Berges H."/>
            <person name="Blanchet N."/>
            <person name="Boniface M.C."/>
            <person name="Brunel D."/>
            <person name="Catrice O."/>
            <person name="Chaidir N."/>
            <person name="Claudel C."/>
            <person name="Donnadieu C."/>
            <person name="Faraut T."/>
            <person name="Fievet G."/>
            <person name="Helmstetter N."/>
            <person name="King M."/>
            <person name="Knapp S.J."/>
            <person name="Lai Z."/>
            <person name="Le Paslier M.C."/>
            <person name="Lippi Y."/>
            <person name="Lorenzon L."/>
            <person name="Mandel J.R."/>
            <person name="Marage G."/>
            <person name="Marchand G."/>
            <person name="Marquand E."/>
            <person name="Bret-Mestries E."/>
            <person name="Morien E."/>
            <person name="Nambeesan S."/>
            <person name="Nguyen T."/>
            <person name="Pegot-Espagnet P."/>
            <person name="Pouilly N."/>
            <person name="Raftis F."/>
            <person name="Sallet E."/>
            <person name="Schiex T."/>
            <person name="Thomas J."/>
            <person name="Vandecasteele C."/>
            <person name="Vares D."/>
            <person name="Vear F."/>
            <person name="Vautrin S."/>
            <person name="Crespi M."/>
            <person name="Mangin B."/>
            <person name="Burke J.M."/>
            <person name="Salse J."/>
            <person name="Munos S."/>
            <person name="Vincourt P."/>
            <person name="Rieseberg L.H."/>
            <person name="Langlade N.B."/>
        </authorList>
    </citation>
    <scope>NUCLEOTIDE SEQUENCE</scope>
    <source>
        <tissue evidence="2">Leaves</tissue>
    </source>
</reference>
<keyword evidence="3" id="KW-1185">Reference proteome</keyword>
<protein>
    <submittedName>
        <fullName evidence="2">Uncharacterized protein</fullName>
    </submittedName>
</protein>
<accession>A0A9K3E1W6</accession>
<feature type="compositionally biased region" description="Basic and acidic residues" evidence="1">
    <location>
        <begin position="1"/>
        <end position="35"/>
    </location>
</feature>
<dbReference type="AlphaFoldDB" id="A0A9K3E1W6"/>
<evidence type="ECO:0000256" key="1">
    <source>
        <dbReference type="SAM" id="MobiDB-lite"/>
    </source>
</evidence>
<gene>
    <name evidence="2" type="ORF">HanXRQr2_Chr15g0692201</name>
</gene>
<feature type="region of interest" description="Disordered" evidence="1">
    <location>
        <begin position="1"/>
        <end position="38"/>
    </location>
</feature>
<proteinExistence type="predicted"/>
<organism evidence="2 3">
    <name type="scientific">Helianthus annuus</name>
    <name type="common">Common sunflower</name>
    <dbReference type="NCBI Taxonomy" id="4232"/>
    <lineage>
        <taxon>Eukaryota</taxon>
        <taxon>Viridiplantae</taxon>
        <taxon>Streptophyta</taxon>
        <taxon>Embryophyta</taxon>
        <taxon>Tracheophyta</taxon>
        <taxon>Spermatophyta</taxon>
        <taxon>Magnoliopsida</taxon>
        <taxon>eudicotyledons</taxon>
        <taxon>Gunneridae</taxon>
        <taxon>Pentapetalae</taxon>
        <taxon>asterids</taxon>
        <taxon>campanulids</taxon>
        <taxon>Asterales</taxon>
        <taxon>Asteraceae</taxon>
        <taxon>Asteroideae</taxon>
        <taxon>Heliantheae alliance</taxon>
        <taxon>Heliantheae</taxon>
        <taxon>Helianthus</taxon>
    </lineage>
</organism>